<comment type="function">
    <text evidence="11">ATP-dependent RNA helicase required for 60S ribosomal subunit synthesis. Involved in efficient pre-rRNA processing, predominantly at site A3, which is necessary for the normal formation of 25S and 5.8S rRNAs.</text>
</comment>
<keyword evidence="8" id="KW-0347">Helicase</keyword>
<keyword evidence="5" id="KW-0698">rRNA processing</keyword>
<dbReference type="InterPro" id="IPR014001">
    <property type="entry name" value="Helicase_ATP-bd"/>
</dbReference>
<dbReference type="GO" id="GO:0016787">
    <property type="term" value="F:hydrolase activity"/>
    <property type="evidence" value="ECO:0007669"/>
    <property type="project" value="UniProtKB-KW"/>
</dbReference>
<evidence type="ECO:0000256" key="5">
    <source>
        <dbReference type="ARBA" id="ARBA00022552"/>
    </source>
</evidence>
<feature type="compositionally biased region" description="Low complexity" evidence="12">
    <location>
        <begin position="738"/>
        <end position="747"/>
    </location>
</feature>
<feature type="compositionally biased region" description="Basic residues" evidence="12">
    <location>
        <begin position="844"/>
        <end position="860"/>
    </location>
</feature>
<comment type="similarity">
    <text evidence="2">Belongs to the DEAD box helicase family. DDX5/DBP2 subfamily.</text>
</comment>
<dbReference type="SMART" id="SM00490">
    <property type="entry name" value="HELICc"/>
    <property type="match status" value="1"/>
</dbReference>
<accession>A0A2P6TYE9</accession>
<feature type="compositionally biased region" description="Basic and acidic residues" evidence="12">
    <location>
        <begin position="46"/>
        <end position="57"/>
    </location>
</feature>
<evidence type="ECO:0000256" key="2">
    <source>
        <dbReference type="ARBA" id="ARBA00009334"/>
    </source>
</evidence>
<dbReference type="GO" id="GO:0005524">
    <property type="term" value="F:ATP binding"/>
    <property type="evidence" value="ECO:0007669"/>
    <property type="project" value="UniProtKB-KW"/>
</dbReference>
<evidence type="ECO:0000313" key="16">
    <source>
        <dbReference type="Proteomes" id="UP000239899"/>
    </source>
</evidence>
<keyword evidence="9" id="KW-0067">ATP-binding</keyword>
<keyword evidence="4" id="KW-0690">Ribosome biogenesis</keyword>
<dbReference type="Gene3D" id="3.40.50.300">
    <property type="entry name" value="P-loop containing nucleotide triphosphate hydrolases"/>
    <property type="match status" value="2"/>
</dbReference>
<evidence type="ECO:0000256" key="10">
    <source>
        <dbReference type="ARBA" id="ARBA00023242"/>
    </source>
</evidence>
<dbReference type="InterPro" id="IPR044742">
    <property type="entry name" value="DEAD/DEAH_RhlB"/>
</dbReference>
<dbReference type="CDD" id="cd00268">
    <property type="entry name" value="DEADc"/>
    <property type="match status" value="1"/>
</dbReference>
<dbReference type="GO" id="GO:0003724">
    <property type="term" value="F:RNA helicase activity"/>
    <property type="evidence" value="ECO:0007669"/>
    <property type="project" value="UniProtKB-EC"/>
</dbReference>
<evidence type="ECO:0000256" key="12">
    <source>
        <dbReference type="SAM" id="MobiDB-lite"/>
    </source>
</evidence>
<evidence type="ECO:0000256" key="1">
    <source>
        <dbReference type="ARBA" id="ARBA00004604"/>
    </source>
</evidence>
<feature type="compositionally biased region" description="Low complexity" evidence="12">
    <location>
        <begin position="108"/>
        <end position="126"/>
    </location>
</feature>
<keyword evidence="10" id="KW-0539">Nucleus</keyword>
<evidence type="ECO:0000256" key="6">
    <source>
        <dbReference type="ARBA" id="ARBA00022741"/>
    </source>
</evidence>
<dbReference type="EC" id="3.6.4.13" evidence="3"/>
<evidence type="ECO:0000256" key="11">
    <source>
        <dbReference type="ARBA" id="ARBA00037449"/>
    </source>
</evidence>
<evidence type="ECO:0000256" key="4">
    <source>
        <dbReference type="ARBA" id="ARBA00022517"/>
    </source>
</evidence>
<dbReference type="Proteomes" id="UP000239899">
    <property type="component" value="Unassembled WGS sequence"/>
</dbReference>
<gene>
    <name evidence="15" type="ORF">C2E21_2181</name>
</gene>
<feature type="compositionally biased region" description="Basic residues" evidence="12">
    <location>
        <begin position="24"/>
        <end position="36"/>
    </location>
</feature>
<feature type="compositionally biased region" description="Low complexity" evidence="12">
    <location>
        <begin position="780"/>
        <end position="801"/>
    </location>
</feature>
<feature type="domain" description="Helicase ATP-binding" evidence="13">
    <location>
        <begin position="189"/>
        <end position="381"/>
    </location>
</feature>
<dbReference type="Pfam" id="PF00270">
    <property type="entry name" value="DEAD"/>
    <property type="match status" value="1"/>
</dbReference>
<dbReference type="InterPro" id="IPR027417">
    <property type="entry name" value="P-loop_NTPase"/>
</dbReference>
<name>A0A2P6TYE9_CHLSO</name>
<sequence length="868" mass="92525">MGVDYQARKAAKKNRRRSEELKPRRERKKKQARRLCRGPCYQEPGLRPEDLEDEAGRDGPAAGGEMARSLVSLGFGGGGGATAAAEAGGKAGGKRKAEGQKAAKPKAKQGVASEAAGDADAPSQAAKKPRLSTAVSLLDAKTAKTEAPRQKGLALEAMSGQLAQFPELLQRFMAGEGFAEPMPIQTKCWPLVLAGRDVEALAEPGSGKTLAYLLPAAVLLASKGHSADTRPDGPLALVLLPTRELAQQVAATCRDLRKYSGLRSVCITGGTDKGQQLEALSKQPHIVIATPGRLLDLVQEGSLQLGRVQYVVLDEADKMLGLGFQPQIEALRALLLPPAGGATAEEGGKKKRRVQVGLYTATMPESLAQEAAQWLHRPERVRISASAASISKSVAQVVQVCAEHKKAAKLQKHLERIRQAAQGMRNPPRVLIFANRIKTVRFLHMLVEEAGFRAALLHGERSQEEREAAVADFRSGKAQVLVATDVAARGLHIRNLPYVVNYDFPPNLEQYIHRVGRTGRLATDGHAFSFFTREMARLAPPVVELLEAHGQAVDPNLVKLADAFRIAAEKLGLVAGATGEAAAQPDRDDVLRSLGMKTQQQKKKERQAAKRQQQKGGAAAAAAADSEDEAASSSDEEEDQQQGRSQHGDQQAPAGQQQQAQHGGSAAAGQQQRRQLPPDELEPVAFIPSKTFTGARPGMVFKKGPRGLGYYIDAVQQRREQQQQQQQQAGGKRKGKSADAAKAAQKAEYQALKVKYSHAPIGGKGADHDKPAAGRKARQEQAAAAQQKAPAKAAASKPAAAAAPLLPGRLKELKRQRQLAAATGQLEGFSDSEDEAPAAAAPASKRHKALPGRLRKKLAKQKAAGGGD</sequence>
<dbReference type="PANTHER" id="PTHR47958">
    <property type="entry name" value="ATP-DEPENDENT RNA HELICASE DBP3"/>
    <property type="match status" value="1"/>
</dbReference>
<feature type="domain" description="Helicase C-terminal" evidence="14">
    <location>
        <begin position="409"/>
        <end position="561"/>
    </location>
</feature>
<evidence type="ECO:0000256" key="3">
    <source>
        <dbReference type="ARBA" id="ARBA00012552"/>
    </source>
</evidence>
<dbReference type="SMART" id="SM00487">
    <property type="entry name" value="DEXDc"/>
    <property type="match status" value="1"/>
</dbReference>
<dbReference type="PROSITE" id="PS00039">
    <property type="entry name" value="DEAD_ATP_HELICASE"/>
    <property type="match status" value="1"/>
</dbReference>
<comment type="caution">
    <text evidence="15">The sequence shown here is derived from an EMBL/GenBank/DDBJ whole genome shotgun (WGS) entry which is preliminary data.</text>
</comment>
<keyword evidence="16" id="KW-1185">Reference proteome</keyword>
<evidence type="ECO:0000256" key="8">
    <source>
        <dbReference type="ARBA" id="ARBA00022806"/>
    </source>
</evidence>
<dbReference type="Pfam" id="PF00271">
    <property type="entry name" value="Helicase_C"/>
    <property type="match status" value="1"/>
</dbReference>
<dbReference type="InterPro" id="IPR001650">
    <property type="entry name" value="Helicase_C-like"/>
</dbReference>
<evidence type="ECO:0000313" key="15">
    <source>
        <dbReference type="EMBL" id="PRW59081.1"/>
    </source>
</evidence>
<feature type="compositionally biased region" description="Acidic residues" evidence="12">
    <location>
        <begin position="625"/>
        <end position="640"/>
    </location>
</feature>
<reference evidence="15 16" key="1">
    <citation type="journal article" date="2018" name="Plant J.">
        <title>Genome sequences of Chlorella sorokiniana UTEX 1602 and Micractinium conductrix SAG 241.80: implications to maltose excretion by a green alga.</title>
        <authorList>
            <person name="Arriola M.B."/>
            <person name="Velmurugan N."/>
            <person name="Zhang Y."/>
            <person name="Plunkett M.H."/>
            <person name="Hondzo H."/>
            <person name="Barney B.M."/>
        </authorList>
    </citation>
    <scope>NUCLEOTIDE SEQUENCE [LARGE SCALE GENOMIC DNA]</scope>
    <source>
        <strain evidence="16">UTEX 1602</strain>
    </source>
</reference>
<keyword evidence="7" id="KW-0378">Hydrolase</keyword>
<dbReference type="InterPro" id="IPR000629">
    <property type="entry name" value="RNA-helicase_DEAD-box_CS"/>
</dbReference>
<evidence type="ECO:0000259" key="14">
    <source>
        <dbReference type="PROSITE" id="PS51194"/>
    </source>
</evidence>
<dbReference type="CDD" id="cd18787">
    <property type="entry name" value="SF2_C_DEAD"/>
    <property type="match status" value="1"/>
</dbReference>
<dbReference type="EMBL" id="LHPG02000004">
    <property type="protein sequence ID" value="PRW59081.1"/>
    <property type="molecule type" value="Genomic_DNA"/>
</dbReference>
<feature type="region of interest" description="Disordered" evidence="12">
    <location>
        <begin position="1"/>
        <end position="132"/>
    </location>
</feature>
<comment type="subcellular location">
    <subcellularLocation>
        <location evidence="1">Nucleus</location>
        <location evidence="1">Nucleolus</location>
    </subcellularLocation>
</comment>
<dbReference type="GO" id="GO:0003676">
    <property type="term" value="F:nucleic acid binding"/>
    <property type="evidence" value="ECO:0007669"/>
    <property type="project" value="InterPro"/>
</dbReference>
<feature type="region of interest" description="Disordered" evidence="12">
    <location>
        <begin position="759"/>
        <end position="801"/>
    </location>
</feature>
<protein>
    <recommendedName>
        <fullName evidence="3">RNA helicase</fullName>
        <ecNumber evidence="3">3.6.4.13</ecNumber>
    </recommendedName>
</protein>
<feature type="region of interest" description="Disordered" evidence="12">
    <location>
        <begin position="816"/>
        <end position="868"/>
    </location>
</feature>
<dbReference type="AlphaFoldDB" id="A0A2P6TYE9"/>
<dbReference type="OrthoDB" id="18122at2759"/>
<dbReference type="SUPFAM" id="SSF52540">
    <property type="entry name" value="P-loop containing nucleoside triphosphate hydrolases"/>
    <property type="match status" value="1"/>
</dbReference>
<evidence type="ECO:0000259" key="13">
    <source>
        <dbReference type="PROSITE" id="PS51192"/>
    </source>
</evidence>
<dbReference type="PROSITE" id="PS51194">
    <property type="entry name" value="HELICASE_CTER"/>
    <property type="match status" value="1"/>
</dbReference>
<evidence type="ECO:0000256" key="7">
    <source>
        <dbReference type="ARBA" id="ARBA00022801"/>
    </source>
</evidence>
<proteinExistence type="inferred from homology"/>
<feature type="region of interest" description="Disordered" evidence="12">
    <location>
        <begin position="597"/>
        <end position="747"/>
    </location>
</feature>
<dbReference type="PROSITE" id="PS51192">
    <property type="entry name" value="HELICASE_ATP_BIND_1"/>
    <property type="match status" value="1"/>
</dbReference>
<evidence type="ECO:0000256" key="9">
    <source>
        <dbReference type="ARBA" id="ARBA00022840"/>
    </source>
</evidence>
<keyword evidence="6" id="KW-0547">Nucleotide-binding</keyword>
<dbReference type="STRING" id="3076.A0A2P6TYE9"/>
<organism evidence="15 16">
    <name type="scientific">Chlorella sorokiniana</name>
    <name type="common">Freshwater green alga</name>
    <dbReference type="NCBI Taxonomy" id="3076"/>
    <lineage>
        <taxon>Eukaryota</taxon>
        <taxon>Viridiplantae</taxon>
        <taxon>Chlorophyta</taxon>
        <taxon>core chlorophytes</taxon>
        <taxon>Trebouxiophyceae</taxon>
        <taxon>Chlorellales</taxon>
        <taxon>Chlorellaceae</taxon>
        <taxon>Chlorella clade</taxon>
        <taxon>Chlorella</taxon>
    </lineage>
</organism>
<dbReference type="InterPro" id="IPR011545">
    <property type="entry name" value="DEAD/DEAH_box_helicase_dom"/>
</dbReference>
<feature type="compositionally biased region" description="Low complexity" evidence="12">
    <location>
        <begin position="642"/>
        <end position="675"/>
    </location>
</feature>
<feature type="compositionally biased region" description="Low complexity" evidence="12">
    <location>
        <begin position="610"/>
        <end position="624"/>
    </location>
</feature>